<dbReference type="Proteomes" id="UP000838756">
    <property type="component" value="Unassembled WGS sequence"/>
</dbReference>
<proteinExistence type="predicted"/>
<evidence type="ECO:0000313" key="3">
    <source>
        <dbReference type="Proteomes" id="UP000838756"/>
    </source>
</evidence>
<keyword evidence="3" id="KW-1185">Reference proteome</keyword>
<gene>
    <name evidence="2" type="primary">jg1920</name>
    <name evidence="2" type="ORF">PAEG_LOCUS9632</name>
</gene>
<name>A0A8S4R3G0_9NEOP</name>
<sequence>MSKTDLEFTDTELIQEPDRDRERQRQRETETERDRDKARQRQREIERDRDRDGAVSDRFQRQVDKAMLGVSLGTQISNEEILRRTKATDLSSSKGPEAKVWQWAGPIARRNDGRWGPKELEWQSYCT</sequence>
<protein>
    <submittedName>
        <fullName evidence="2">Jg1920 protein</fullName>
    </submittedName>
</protein>
<feature type="compositionally biased region" description="Basic and acidic residues" evidence="1">
    <location>
        <begin position="16"/>
        <end position="58"/>
    </location>
</feature>
<dbReference type="EMBL" id="CAKXAJ010024807">
    <property type="protein sequence ID" value="CAH2230417.1"/>
    <property type="molecule type" value="Genomic_DNA"/>
</dbReference>
<reference evidence="2" key="1">
    <citation type="submission" date="2022-03" db="EMBL/GenBank/DDBJ databases">
        <authorList>
            <person name="Lindestad O."/>
        </authorList>
    </citation>
    <scope>NUCLEOTIDE SEQUENCE</scope>
</reference>
<evidence type="ECO:0000313" key="2">
    <source>
        <dbReference type="EMBL" id="CAH2230417.1"/>
    </source>
</evidence>
<accession>A0A8S4R3G0</accession>
<feature type="region of interest" description="Disordered" evidence="1">
    <location>
        <begin position="1"/>
        <end position="58"/>
    </location>
</feature>
<dbReference type="AlphaFoldDB" id="A0A8S4R3G0"/>
<organism evidence="2 3">
    <name type="scientific">Pararge aegeria aegeria</name>
    <dbReference type="NCBI Taxonomy" id="348720"/>
    <lineage>
        <taxon>Eukaryota</taxon>
        <taxon>Metazoa</taxon>
        <taxon>Ecdysozoa</taxon>
        <taxon>Arthropoda</taxon>
        <taxon>Hexapoda</taxon>
        <taxon>Insecta</taxon>
        <taxon>Pterygota</taxon>
        <taxon>Neoptera</taxon>
        <taxon>Endopterygota</taxon>
        <taxon>Lepidoptera</taxon>
        <taxon>Glossata</taxon>
        <taxon>Ditrysia</taxon>
        <taxon>Papilionoidea</taxon>
        <taxon>Nymphalidae</taxon>
        <taxon>Satyrinae</taxon>
        <taxon>Satyrini</taxon>
        <taxon>Parargina</taxon>
        <taxon>Pararge</taxon>
    </lineage>
</organism>
<comment type="caution">
    <text evidence="2">The sequence shown here is derived from an EMBL/GenBank/DDBJ whole genome shotgun (WGS) entry which is preliminary data.</text>
</comment>
<dbReference type="OrthoDB" id="407509at2759"/>
<evidence type="ECO:0000256" key="1">
    <source>
        <dbReference type="SAM" id="MobiDB-lite"/>
    </source>
</evidence>